<evidence type="ECO:0000313" key="2">
    <source>
        <dbReference type="EMBL" id="MCI97973.1"/>
    </source>
</evidence>
<feature type="non-terminal residue" evidence="2">
    <location>
        <position position="21"/>
    </location>
</feature>
<dbReference type="EMBL" id="LXQA011460161">
    <property type="protein sequence ID" value="MCI97973.1"/>
    <property type="molecule type" value="Genomic_DNA"/>
</dbReference>
<evidence type="ECO:0000313" key="3">
    <source>
        <dbReference type="Proteomes" id="UP000265520"/>
    </source>
</evidence>
<organism evidence="2 3">
    <name type="scientific">Trifolium medium</name>
    <dbReference type="NCBI Taxonomy" id="97028"/>
    <lineage>
        <taxon>Eukaryota</taxon>
        <taxon>Viridiplantae</taxon>
        <taxon>Streptophyta</taxon>
        <taxon>Embryophyta</taxon>
        <taxon>Tracheophyta</taxon>
        <taxon>Spermatophyta</taxon>
        <taxon>Magnoliopsida</taxon>
        <taxon>eudicotyledons</taxon>
        <taxon>Gunneridae</taxon>
        <taxon>Pentapetalae</taxon>
        <taxon>rosids</taxon>
        <taxon>fabids</taxon>
        <taxon>Fabales</taxon>
        <taxon>Fabaceae</taxon>
        <taxon>Papilionoideae</taxon>
        <taxon>50 kb inversion clade</taxon>
        <taxon>NPAAA clade</taxon>
        <taxon>Hologalegina</taxon>
        <taxon>IRL clade</taxon>
        <taxon>Trifolieae</taxon>
        <taxon>Trifolium</taxon>
    </lineage>
</organism>
<protein>
    <submittedName>
        <fullName evidence="2">Uncharacterized protein</fullName>
    </submittedName>
</protein>
<reference evidence="2 3" key="1">
    <citation type="journal article" date="2018" name="Front. Plant Sci.">
        <title>Red Clover (Trifolium pratense) and Zigzag Clover (T. medium) - A Picture of Genomic Similarities and Differences.</title>
        <authorList>
            <person name="Dluhosova J."/>
            <person name="Istvanek J."/>
            <person name="Nedelnik J."/>
            <person name="Repkova J."/>
        </authorList>
    </citation>
    <scope>NUCLEOTIDE SEQUENCE [LARGE SCALE GENOMIC DNA]</scope>
    <source>
        <strain evidence="3">cv. 10/8</strain>
        <tissue evidence="2">Leaf</tissue>
    </source>
</reference>
<proteinExistence type="predicted"/>
<dbReference type="Proteomes" id="UP000265520">
    <property type="component" value="Unassembled WGS sequence"/>
</dbReference>
<keyword evidence="3" id="KW-1185">Reference proteome</keyword>
<dbReference type="AlphaFoldDB" id="A0A392WE97"/>
<accession>A0A392WE97</accession>
<feature type="region of interest" description="Disordered" evidence="1">
    <location>
        <begin position="1"/>
        <end position="21"/>
    </location>
</feature>
<sequence length="21" mass="2228">MEANSKLELDDSGGTVNATLY</sequence>
<comment type="caution">
    <text evidence="2">The sequence shown here is derived from an EMBL/GenBank/DDBJ whole genome shotgun (WGS) entry which is preliminary data.</text>
</comment>
<name>A0A392WE97_9FABA</name>
<evidence type="ECO:0000256" key="1">
    <source>
        <dbReference type="SAM" id="MobiDB-lite"/>
    </source>
</evidence>